<evidence type="ECO:0000313" key="5">
    <source>
        <dbReference type="EMBL" id="PWA94384.1"/>
    </source>
</evidence>
<evidence type="ECO:0000256" key="3">
    <source>
        <dbReference type="ARBA" id="ARBA00023204"/>
    </source>
</evidence>
<gene>
    <name evidence="5" type="ORF">CTI12_AA061710</name>
</gene>
<dbReference type="Pfam" id="PF20168">
    <property type="entry name" value="PDS5"/>
    <property type="match status" value="1"/>
</dbReference>
<evidence type="ECO:0000256" key="2">
    <source>
        <dbReference type="ARBA" id="ARBA00022763"/>
    </source>
</evidence>
<dbReference type="AlphaFoldDB" id="A0A2U1Q8P8"/>
<dbReference type="OrthoDB" id="200660at2759"/>
<dbReference type="STRING" id="35608.A0A2U1Q8P8"/>
<evidence type="ECO:0000256" key="4">
    <source>
        <dbReference type="ARBA" id="ARBA00023242"/>
    </source>
</evidence>
<sequence length="105" mass="11931">MNVNMSAACCICEILRITEPNVPYNHEQIKLQVTVFLAVGAQEFFEVVVTSLEKLSSVSGGYYDKMTKVLEVFSKARLPVLMLDLQMDGHRLIVHLFRHFLNVSD</sequence>
<comment type="subcellular location">
    <subcellularLocation>
        <location evidence="1">Nucleus</location>
    </subcellularLocation>
</comment>
<dbReference type="Proteomes" id="UP000245207">
    <property type="component" value="Unassembled WGS sequence"/>
</dbReference>
<dbReference type="EMBL" id="PKPP01000319">
    <property type="protein sequence ID" value="PWA94384.1"/>
    <property type="molecule type" value="Genomic_DNA"/>
</dbReference>
<dbReference type="PANTHER" id="PTHR12663:SF63">
    <property type="entry name" value="PHOSPHOLIPASE-LIKE PROTEIN-RELATED"/>
    <property type="match status" value="1"/>
</dbReference>
<dbReference type="InterPro" id="IPR039776">
    <property type="entry name" value="Pds5"/>
</dbReference>
<protein>
    <submittedName>
        <fullName evidence="5">Phospholipase-like protein</fullName>
    </submittedName>
</protein>
<keyword evidence="3" id="KW-0234">DNA repair</keyword>
<reference evidence="5 6" key="1">
    <citation type="journal article" date="2018" name="Mol. Plant">
        <title>The genome of Artemisia annua provides insight into the evolution of Asteraceae family and artemisinin biosynthesis.</title>
        <authorList>
            <person name="Shen Q."/>
            <person name="Zhang L."/>
            <person name="Liao Z."/>
            <person name="Wang S."/>
            <person name="Yan T."/>
            <person name="Shi P."/>
            <person name="Liu M."/>
            <person name="Fu X."/>
            <person name="Pan Q."/>
            <person name="Wang Y."/>
            <person name="Lv Z."/>
            <person name="Lu X."/>
            <person name="Zhang F."/>
            <person name="Jiang W."/>
            <person name="Ma Y."/>
            <person name="Chen M."/>
            <person name="Hao X."/>
            <person name="Li L."/>
            <person name="Tang Y."/>
            <person name="Lv G."/>
            <person name="Zhou Y."/>
            <person name="Sun X."/>
            <person name="Brodelius P.E."/>
            <person name="Rose J.K.C."/>
            <person name="Tang K."/>
        </authorList>
    </citation>
    <scope>NUCLEOTIDE SEQUENCE [LARGE SCALE GENOMIC DNA]</scope>
    <source>
        <strain evidence="6">cv. Huhao1</strain>
        <tissue evidence="5">Leaf</tissue>
    </source>
</reference>
<evidence type="ECO:0000313" key="6">
    <source>
        <dbReference type="Proteomes" id="UP000245207"/>
    </source>
</evidence>
<organism evidence="5 6">
    <name type="scientific">Artemisia annua</name>
    <name type="common">Sweet wormwood</name>
    <dbReference type="NCBI Taxonomy" id="35608"/>
    <lineage>
        <taxon>Eukaryota</taxon>
        <taxon>Viridiplantae</taxon>
        <taxon>Streptophyta</taxon>
        <taxon>Embryophyta</taxon>
        <taxon>Tracheophyta</taxon>
        <taxon>Spermatophyta</taxon>
        <taxon>Magnoliopsida</taxon>
        <taxon>eudicotyledons</taxon>
        <taxon>Gunneridae</taxon>
        <taxon>Pentapetalae</taxon>
        <taxon>asterids</taxon>
        <taxon>campanulids</taxon>
        <taxon>Asterales</taxon>
        <taxon>Asteraceae</taxon>
        <taxon>Asteroideae</taxon>
        <taxon>Anthemideae</taxon>
        <taxon>Artemisiinae</taxon>
        <taxon>Artemisia</taxon>
    </lineage>
</organism>
<keyword evidence="4" id="KW-0539">Nucleus</keyword>
<dbReference type="GO" id="GO:0007064">
    <property type="term" value="P:mitotic sister chromatid cohesion"/>
    <property type="evidence" value="ECO:0007669"/>
    <property type="project" value="InterPro"/>
</dbReference>
<dbReference type="GO" id="GO:0006281">
    <property type="term" value="P:DNA repair"/>
    <property type="evidence" value="ECO:0007669"/>
    <property type="project" value="UniProtKB-KW"/>
</dbReference>
<comment type="caution">
    <text evidence="5">The sequence shown here is derived from an EMBL/GenBank/DDBJ whole genome shotgun (WGS) entry which is preliminary data.</text>
</comment>
<dbReference type="GO" id="GO:0005634">
    <property type="term" value="C:nucleus"/>
    <property type="evidence" value="ECO:0007669"/>
    <property type="project" value="UniProtKB-SubCell"/>
</dbReference>
<keyword evidence="2" id="KW-0227">DNA damage</keyword>
<keyword evidence="6" id="KW-1185">Reference proteome</keyword>
<dbReference type="PANTHER" id="PTHR12663">
    <property type="entry name" value="ANDROGEN INDUCED INHIBITOR OF PROLIFERATION AS3 / PDS5-RELATED"/>
    <property type="match status" value="1"/>
</dbReference>
<name>A0A2U1Q8P8_ARTAN</name>
<proteinExistence type="predicted"/>
<evidence type="ECO:0000256" key="1">
    <source>
        <dbReference type="ARBA" id="ARBA00004123"/>
    </source>
</evidence>
<accession>A0A2U1Q8P8</accession>